<evidence type="ECO:0000256" key="2">
    <source>
        <dbReference type="ARBA" id="ARBA00022729"/>
    </source>
</evidence>
<comment type="similarity">
    <text evidence="1">Belongs to the leucine-binding protein family.</text>
</comment>
<feature type="domain" description="Leucine-binding protein" evidence="4">
    <location>
        <begin position="110"/>
        <end position="437"/>
    </location>
</feature>
<evidence type="ECO:0000313" key="6">
    <source>
        <dbReference type="Proteomes" id="UP000317122"/>
    </source>
</evidence>
<dbReference type="InterPro" id="IPR028082">
    <property type="entry name" value="Peripla_BP_I"/>
</dbReference>
<dbReference type="EMBL" id="VLKT01000011">
    <property type="protein sequence ID" value="TWI38798.1"/>
    <property type="molecule type" value="Genomic_DNA"/>
</dbReference>
<evidence type="ECO:0000256" key="1">
    <source>
        <dbReference type="ARBA" id="ARBA00010062"/>
    </source>
</evidence>
<comment type="caution">
    <text evidence="5">The sequence shown here is derived from an EMBL/GenBank/DDBJ whole genome shotgun (WGS) entry which is preliminary data.</text>
</comment>
<proteinExistence type="inferred from homology"/>
<dbReference type="Proteomes" id="UP000317122">
    <property type="component" value="Unassembled WGS sequence"/>
</dbReference>
<reference evidence="5 6" key="1">
    <citation type="journal article" date="2015" name="Stand. Genomic Sci.">
        <title>Genomic Encyclopedia of Bacterial and Archaeal Type Strains, Phase III: the genomes of soil and plant-associated and newly described type strains.</title>
        <authorList>
            <person name="Whitman W.B."/>
            <person name="Woyke T."/>
            <person name="Klenk H.P."/>
            <person name="Zhou Y."/>
            <person name="Lilburn T.G."/>
            <person name="Beck B.J."/>
            <person name="De Vos P."/>
            <person name="Vandamme P."/>
            <person name="Eisen J.A."/>
            <person name="Garrity G."/>
            <person name="Hugenholtz P."/>
            <person name="Kyrpides N.C."/>
        </authorList>
    </citation>
    <scope>NUCLEOTIDE SEQUENCE [LARGE SCALE GENOMIC DNA]</scope>
    <source>
        <strain evidence="5 6">CGMCC 1.2546</strain>
    </source>
</reference>
<name>A0A562P2V1_9HYPH</name>
<organism evidence="5 6">
    <name type="scientific">Mesorhizobium tianshanense</name>
    <dbReference type="NCBI Taxonomy" id="39844"/>
    <lineage>
        <taxon>Bacteria</taxon>
        <taxon>Pseudomonadati</taxon>
        <taxon>Pseudomonadota</taxon>
        <taxon>Alphaproteobacteria</taxon>
        <taxon>Hyphomicrobiales</taxon>
        <taxon>Phyllobacteriaceae</taxon>
        <taxon>Mesorhizobium</taxon>
    </lineage>
</organism>
<keyword evidence="3" id="KW-0029">Amino-acid transport</keyword>
<evidence type="ECO:0000259" key="4">
    <source>
        <dbReference type="Pfam" id="PF13458"/>
    </source>
</evidence>
<dbReference type="Gene3D" id="3.40.50.2300">
    <property type="match status" value="2"/>
</dbReference>
<protein>
    <submittedName>
        <fullName evidence="5">Branched-chain amino acid transport system substrate-binding protein</fullName>
    </submittedName>
</protein>
<dbReference type="InterPro" id="IPR051010">
    <property type="entry name" value="BCAA_transport"/>
</dbReference>
<evidence type="ECO:0000256" key="3">
    <source>
        <dbReference type="ARBA" id="ARBA00022970"/>
    </source>
</evidence>
<keyword evidence="3" id="KW-0813">Transport</keyword>
<keyword evidence="6" id="KW-1185">Reference proteome</keyword>
<keyword evidence="2" id="KW-0732">Signal</keyword>
<gene>
    <name evidence="5" type="ORF">IQ26_02220</name>
</gene>
<dbReference type="InterPro" id="IPR028081">
    <property type="entry name" value="Leu-bd"/>
</dbReference>
<dbReference type="PANTHER" id="PTHR30483:SF6">
    <property type="entry name" value="PERIPLASMIC BINDING PROTEIN OF ABC TRANSPORTER FOR NATURAL AMINO ACIDS"/>
    <property type="match status" value="1"/>
</dbReference>
<dbReference type="PANTHER" id="PTHR30483">
    <property type="entry name" value="LEUCINE-SPECIFIC-BINDING PROTEIN"/>
    <property type="match status" value="1"/>
</dbReference>
<evidence type="ECO:0000313" key="5">
    <source>
        <dbReference type="EMBL" id="TWI38798.1"/>
    </source>
</evidence>
<dbReference type="GO" id="GO:0006865">
    <property type="term" value="P:amino acid transport"/>
    <property type="evidence" value="ECO:0007669"/>
    <property type="project" value="UniProtKB-KW"/>
</dbReference>
<sequence length="465" mass="49650">MARTAQDNGIDHVIDVGTAGGHTPSEYWKWSFSQALDSEDGVLNHRPHGDPITKTFRPGWQSRGDSFIVKVPEGPDNDTDNNGSNTMKKLIAASLVALSLGVSGLASAEPIKVGMITTLSGGGAGLGIDVRDGFMLALKKAGNSEIEVVIEDDGQKPELAVQIADKMIQSDQVDILTGIIWSNLAMAVVPSAVAQGKFYLSPNAGPSALAGAQCHENYFNVAWQNDNLHEAMGQYANQDYKKTFIMAPNYPAGTDALTGFKRFYKGELAGEIYTQVGQTDYAAEIAQIRASGADSVFFFLPGGMGIAFMKQYAQSDVGIPIMGPGFSLSQDILAAVGDAALGVKNSSQWNKDIDNEANKAFVAAFQAEYGRLPSLYASQGYDTANLILSAAAKASVKDADAFRAALKEADFESVRGDFEFGNNNHPIQTIYVREVIKDNGGLTNKIIGTAFEKHQDAYAADCGMK</sequence>
<dbReference type="CDD" id="cd06359">
    <property type="entry name" value="PBP1_Nba-like"/>
    <property type="match status" value="1"/>
</dbReference>
<dbReference type="SUPFAM" id="SSF53822">
    <property type="entry name" value="Periplasmic binding protein-like I"/>
    <property type="match status" value="1"/>
</dbReference>
<accession>A0A562P2V1</accession>
<dbReference type="AlphaFoldDB" id="A0A562P2V1"/>
<dbReference type="Pfam" id="PF13458">
    <property type="entry name" value="Peripla_BP_6"/>
    <property type="match status" value="1"/>
</dbReference>